<protein>
    <recommendedName>
        <fullName evidence="9">Clarin 3</fullName>
    </recommendedName>
</protein>
<evidence type="ECO:0000313" key="8">
    <source>
        <dbReference type="Proteomes" id="UP001221898"/>
    </source>
</evidence>
<dbReference type="Proteomes" id="UP001221898">
    <property type="component" value="Unassembled WGS sequence"/>
</dbReference>
<dbReference type="AlphaFoldDB" id="A0AAD7SLF8"/>
<feature type="transmembrane region" description="Helical" evidence="6">
    <location>
        <begin position="124"/>
        <end position="150"/>
    </location>
</feature>
<organism evidence="7 8">
    <name type="scientific">Aldrovandia affinis</name>
    <dbReference type="NCBI Taxonomy" id="143900"/>
    <lineage>
        <taxon>Eukaryota</taxon>
        <taxon>Metazoa</taxon>
        <taxon>Chordata</taxon>
        <taxon>Craniata</taxon>
        <taxon>Vertebrata</taxon>
        <taxon>Euteleostomi</taxon>
        <taxon>Actinopterygii</taxon>
        <taxon>Neopterygii</taxon>
        <taxon>Teleostei</taxon>
        <taxon>Notacanthiformes</taxon>
        <taxon>Halosauridae</taxon>
        <taxon>Aldrovandia</taxon>
    </lineage>
</organism>
<keyword evidence="8" id="KW-1185">Reference proteome</keyword>
<evidence type="ECO:0000313" key="7">
    <source>
        <dbReference type="EMBL" id="KAJ8404837.1"/>
    </source>
</evidence>
<sequence>MFHFLMSTLITNVGVGLIGYGMSTLWSITKMDCAAKGTDNFNGSATVNLGLFWCELSKISCPSFDNQDVFQVLPELITLGGAPVILHGFVVGLLSLSLLSSACSILITLYNSISNPYETYMGPLGLYTCSSISSILSFLALILFVINMLVVDVPQELVQSNVQVDLRDISLRMGVGFYLLIPYIVTSLLAILFVYLYEHMAYTQRKEQQRPTEDAPKEIMMY</sequence>
<keyword evidence="3 6" id="KW-0812">Transmembrane</keyword>
<dbReference type="EMBL" id="JAINUG010000051">
    <property type="protein sequence ID" value="KAJ8404837.1"/>
    <property type="molecule type" value="Genomic_DNA"/>
</dbReference>
<comment type="subcellular location">
    <subcellularLocation>
        <location evidence="1">Membrane</location>
        <topology evidence="1">Multi-pass membrane protein</topology>
    </subcellularLocation>
</comment>
<reference evidence="7" key="1">
    <citation type="journal article" date="2023" name="Science">
        <title>Genome structures resolve the early diversification of teleost fishes.</title>
        <authorList>
            <person name="Parey E."/>
            <person name="Louis A."/>
            <person name="Montfort J."/>
            <person name="Bouchez O."/>
            <person name="Roques C."/>
            <person name="Iampietro C."/>
            <person name="Lluch J."/>
            <person name="Castinel A."/>
            <person name="Donnadieu C."/>
            <person name="Desvignes T."/>
            <person name="Floi Bucao C."/>
            <person name="Jouanno E."/>
            <person name="Wen M."/>
            <person name="Mejri S."/>
            <person name="Dirks R."/>
            <person name="Jansen H."/>
            <person name="Henkel C."/>
            <person name="Chen W.J."/>
            <person name="Zahm M."/>
            <person name="Cabau C."/>
            <person name="Klopp C."/>
            <person name="Thompson A.W."/>
            <person name="Robinson-Rechavi M."/>
            <person name="Braasch I."/>
            <person name="Lecointre G."/>
            <person name="Bobe J."/>
            <person name="Postlethwait J.H."/>
            <person name="Berthelot C."/>
            <person name="Roest Crollius H."/>
            <person name="Guiguen Y."/>
        </authorList>
    </citation>
    <scope>NUCLEOTIDE SEQUENCE</scope>
    <source>
        <strain evidence="7">NC1722</strain>
    </source>
</reference>
<dbReference type="GO" id="GO:0016020">
    <property type="term" value="C:membrane"/>
    <property type="evidence" value="ECO:0007669"/>
    <property type="project" value="UniProtKB-SubCell"/>
</dbReference>
<dbReference type="GO" id="GO:0007605">
    <property type="term" value="P:sensory perception of sound"/>
    <property type="evidence" value="ECO:0007669"/>
    <property type="project" value="UniProtKB-ARBA"/>
</dbReference>
<comment type="caution">
    <text evidence="7">The sequence shown here is derived from an EMBL/GenBank/DDBJ whole genome shotgun (WGS) entry which is preliminary data.</text>
</comment>
<evidence type="ECO:0000256" key="2">
    <source>
        <dbReference type="ARBA" id="ARBA00005787"/>
    </source>
</evidence>
<keyword evidence="5 6" id="KW-0472">Membrane</keyword>
<gene>
    <name evidence="7" type="ORF">AAFF_G00332240</name>
</gene>
<comment type="similarity">
    <text evidence="2">Belongs to the clarin family.</text>
</comment>
<dbReference type="PANTHER" id="PTHR31548">
    <property type="entry name" value="CLARIN"/>
    <property type="match status" value="1"/>
</dbReference>
<evidence type="ECO:0000256" key="5">
    <source>
        <dbReference type="ARBA" id="ARBA00023136"/>
    </source>
</evidence>
<evidence type="ECO:0000256" key="4">
    <source>
        <dbReference type="ARBA" id="ARBA00022989"/>
    </source>
</evidence>
<keyword evidence="4 6" id="KW-1133">Transmembrane helix</keyword>
<dbReference type="InterPro" id="IPR026748">
    <property type="entry name" value="Clarin"/>
</dbReference>
<feature type="transmembrane region" description="Helical" evidence="6">
    <location>
        <begin position="175"/>
        <end position="197"/>
    </location>
</feature>
<proteinExistence type="inferred from homology"/>
<evidence type="ECO:0000256" key="3">
    <source>
        <dbReference type="ARBA" id="ARBA00022692"/>
    </source>
</evidence>
<evidence type="ECO:0000256" key="6">
    <source>
        <dbReference type="SAM" id="Phobius"/>
    </source>
</evidence>
<name>A0AAD7SLF8_9TELE</name>
<dbReference type="PANTHER" id="PTHR31548:SF3">
    <property type="entry name" value="CLARIN-3"/>
    <property type="match status" value="1"/>
</dbReference>
<evidence type="ECO:0000256" key="1">
    <source>
        <dbReference type="ARBA" id="ARBA00004141"/>
    </source>
</evidence>
<accession>A0AAD7SLF8</accession>
<feature type="transmembrane region" description="Helical" evidence="6">
    <location>
        <begin position="84"/>
        <end position="112"/>
    </location>
</feature>
<evidence type="ECO:0008006" key="9">
    <source>
        <dbReference type="Google" id="ProtNLM"/>
    </source>
</evidence>